<dbReference type="Proteomes" id="UP000037151">
    <property type="component" value="Unassembled WGS sequence"/>
</dbReference>
<dbReference type="Pfam" id="PF16868">
    <property type="entry name" value="NMT1_3"/>
    <property type="match status" value="1"/>
</dbReference>
<reference evidence="2" key="1">
    <citation type="submission" date="2014-07" db="EMBL/GenBank/DDBJ databases">
        <title>Genome sequencing of plant-pathogenic Streptomyces species.</title>
        <authorList>
            <person name="Harrison J."/>
            <person name="Sapp M."/>
            <person name="Thwaites R."/>
            <person name="Studholme D.J."/>
        </authorList>
    </citation>
    <scope>NUCLEOTIDE SEQUENCE [LARGE SCALE GENOMIC DNA]</scope>
    <source>
        <strain evidence="2">NCPPB 4445</strain>
    </source>
</reference>
<name>A0A0L0JXA6_9ACTN</name>
<dbReference type="OrthoDB" id="5582316at2"/>
<dbReference type="EMBL" id="JPPY01000168">
    <property type="protein sequence ID" value="KND30179.1"/>
    <property type="molecule type" value="Genomic_DNA"/>
</dbReference>
<comment type="caution">
    <text evidence="1">The sequence shown here is derived from an EMBL/GenBank/DDBJ whole genome shotgun (WGS) entry which is preliminary data.</text>
</comment>
<protein>
    <submittedName>
        <fullName evidence="1">C4-dicarboxylate ABC transporter substrate-binding protein</fullName>
    </submittedName>
</protein>
<dbReference type="AlphaFoldDB" id="A0A0L0JXA6"/>
<sequence>MNSRRTILCAALGVTGVAALGGDARLADRGPTGTLRIATGESDGFYAAFGQLLAQQVTAVYPRLTCEVVGSEGSVANVRLLHARRADVALALADIAWSAYAGSGPFAAPVPLRAVGRVYENYAQLAVRAGSTARSVADLAGRTVSVGAPASGGAVLGDRLLRAAGLTPGADVRVRHLLMSQVTGAMRAGAVDAVLLAGGVPMPVLAGLAHDPGIRLLPLAGLLPRVRESGGAGVEAVTVPAGAYEGTAEVATIGVANLLLCRPDLPPPLAAALTHVLVGRATRLVPASALGTQFLDVRSLISTGEVPLHAGAVAAYRELHG</sequence>
<evidence type="ECO:0000313" key="2">
    <source>
        <dbReference type="Proteomes" id="UP000037151"/>
    </source>
</evidence>
<evidence type="ECO:0000313" key="1">
    <source>
        <dbReference type="EMBL" id="KND30179.1"/>
    </source>
</evidence>
<dbReference type="PANTHER" id="PTHR42941:SF1">
    <property type="entry name" value="SLL1037 PROTEIN"/>
    <property type="match status" value="1"/>
</dbReference>
<proteinExistence type="predicted"/>
<dbReference type="RefSeq" id="WP_050373290.1">
    <property type="nucleotide sequence ID" value="NZ_KQ257829.1"/>
</dbReference>
<organism evidence="1 2">
    <name type="scientific">Streptomyces acidiscabies</name>
    <dbReference type="NCBI Taxonomy" id="42234"/>
    <lineage>
        <taxon>Bacteria</taxon>
        <taxon>Bacillati</taxon>
        <taxon>Actinomycetota</taxon>
        <taxon>Actinomycetes</taxon>
        <taxon>Kitasatosporales</taxon>
        <taxon>Streptomycetaceae</taxon>
        <taxon>Streptomyces</taxon>
    </lineage>
</organism>
<dbReference type="NCBIfam" id="TIGR02122">
    <property type="entry name" value="TRAP_TAXI"/>
    <property type="match status" value="1"/>
</dbReference>
<dbReference type="Gene3D" id="3.40.190.10">
    <property type="entry name" value="Periplasmic binding protein-like II"/>
    <property type="match status" value="2"/>
</dbReference>
<dbReference type="PATRIC" id="fig|42234.21.peg.6049"/>
<dbReference type="SUPFAM" id="SSF53850">
    <property type="entry name" value="Periplasmic binding protein-like II"/>
    <property type="match status" value="1"/>
</dbReference>
<dbReference type="PANTHER" id="PTHR42941">
    <property type="entry name" value="SLL1037 PROTEIN"/>
    <property type="match status" value="1"/>
</dbReference>
<accession>A0A0L0JXA6</accession>
<dbReference type="InterPro" id="IPR011852">
    <property type="entry name" value="TRAP_TAXI"/>
</dbReference>
<gene>
    <name evidence="1" type="ORF">IQ63_29355</name>
</gene>